<keyword evidence="1" id="KW-0732">Signal</keyword>
<dbReference type="PROSITE" id="PS51257">
    <property type="entry name" value="PROKAR_LIPOPROTEIN"/>
    <property type="match status" value="1"/>
</dbReference>
<reference evidence="2" key="1">
    <citation type="submission" date="2022-08" db="EMBL/GenBank/DDBJ databases">
        <title>Alicyclobacillus fastidiosus DSM 17978, complete genome.</title>
        <authorList>
            <person name="Wang Q."/>
            <person name="Cai R."/>
            <person name="Wang Z."/>
        </authorList>
    </citation>
    <scope>NUCLEOTIDE SEQUENCE</scope>
    <source>
        <strain evidence="2">DSM 17978</strain>
    </source>
</reference>
<keyword evidence="3" id="KW-1185">Reference proteome</keyword>
<proteinExistence type="predicted"/>
<feature type="signal peptide" evidence="1">
    <location>
        <begin position="1"/>
        <end position="18"/>
    </location>
</feature>
<dbReference type="RefSeq" id="WP_268003731.1">
    <property type="nucleotide sequence ID" value="NZ_BSUT01000001.1"/>
</dbReference>
<evidence type="ECO:0000313" key="3">
    <source>
        <dbReference type="Proteomes" id="UP001164761"/>
    </source>
</evidence>
<dbReference type="Proteomes" id="UP001164761">
    <property type="component" value="Chromosome"/>
</dbReference>
<organism evidence="2 3">
    <name type="scientific">Alicyclobacillus fastidiosus</name>
    <dbReference type="NCBI Taxonomy" id="392011"/>
    <lineage>
        <taxon>Bacteria</taxon>
        <taxon>Bacillati</taxon>
        <taxon>Bacillota</taxon>
        <taxon>Bacilli</taxon>
        <taxon>Bacillales</taxon>
        <taxon>Alicyclobacillaceae</taxon>
        <taxon>Alicyclobacillus</taxon>
    </lineage>
</organism>
<sequence length="563" mass="61775">MRKKRFSKKVMWSTGVVAALTTTVTGCGTSGNSGGSQTGSSSVTQVSMFAAPGPDIINLNTNAFTKYVEKKFGINITWDTVPSSDQLTKQSLLLASGNYPDIFWNGNFTNSQAYQYGKEGAFIPLNSLIKQYAPNLEKAMQTVPGLKQDMVAPDGNIYTIPNYNYCFHCFWSAKYWINTKLLKQYGLKMPTNTAQFTQVLEAFKQHGLIPLTGATVTTSWHSNPVTFLMNAFIYDDGGSAEGGSWFEIKNGKPVFVPIQPQYEQGLEYIHSLYSKGLIDPSAFTQTNTSLETEVSQGKVGVVPNGSSTGFIDNYGAKGSNYQYWLTVPPLTGPSGARNAAFYPSPAGGTFAITNKASQEEAIKIMKLINFIWNPNGTGTQMLDFGPEGTDWTTAKPGQLGLNGKQGLFNTNWNAFYSGNARQNEGWNQMGPIDQSETWRNGGVAIPPFSSGGSQSMLQLVTQQNYAGLQPEYVFPSAVWIQPSDIQTYTTDQTNINNYVNQWTDAFVTGSKSISSDWNAYVQGLENLDLTNYISMSEKGMGQPFNTSSFQQDPSDVKFLLNDK</sequence>
<dbReference type="EMBL" id="CP104067">
    <property type="protein sequence ID" value="WAH39833.1"/>
    <property type="molecule type" value="Genomic_DNA"/>
</dbReference>
<name>A0ABY6ZAC2_9BACL</name>
<protein>
    <submittedName>
        <fullName evidence="2">Extracellular solute-binding protein</fullName>
    </submittedName>
</protein>
<evidence type="ECO:0000256" key="1">
    <source>
        <dbReference type="SAM" id="SignalP"/>
    </source>
</evidence>
<accession>A0ABY6ZAC2</accession>
<evidence type="ECO:0000313" key="2">
    <source>
        <dbReference type="EMBL" id="WAH39833.1"/>
    </source>
</evidence>
<gene>
    <name evidence="2" type="ORF">NZD89_15630</name>
</gene>
<dbReference type="Gene3D" id="3.40.190.10">
    <property type="entry name" value="Periplasmic binding protein-like II"/>
    <property type="match status" value="2"/>
</dbReference>
<dbReference type="SUPFAM" id="SSF53850">
    <property type="entry name" value="Periplasmic binding protein-like II"/>
    <property type="match status" value="1"/>
</dbReference>
<feature type="chain" id="PRO_5045386731" evidence="1">
    <location>
        <begin position="19"/>
        <end position="563"/>
    </location>
</feature>